<organism evidence="1 2">
    <name type="scientific">Chryseosolibacter indicus</name>
    <dbReference type="NCBI Taxonomy" id="2782351"/>
    <lineage>
        <taxon>Bacteria</taxon>
        <taxon>Pseudomonadati</taxon>
        <taxon>Bacteroidota</taxon>
        <taxon>Cytophagia</taxon>
        <taxon>Cytophagales</taxon>
        <taxon>Chryseotaleaceae</taxon>
        <taxon>Chryseosolibacter</taxon>
    </lineage>
</organism>
<protein>
    <submittedName>
        <fullName evidence="1">Uncharacterized protein</fullName>
    </submittedName>
</protein>
<dbReference type="RefSeq" id="WP_254155094.1">
    <property type="nucleotide sequence ID" value="NZ_JAHESD010000047.1"/>
</dbReference>
<dbReference type="Proteomes" id="UP000772618">
    <property type="component" value="Unassembled WGS sequence"/>
</dbReference>
<keyword evidence="2" id="KW-1185">Reference proteome</keyword>
<sequence>MDARTIIEEITSRDSHKVWRSACEIISLGQEPTLIKPLIEFIPLIRQKTIGLEMGGAFALNQRFIDFAIRTLEFHKNNMGCPCALFGGHDSMEPNKEEERGYITITDKVLLEGNYVDYYLATCKRCHQKFKIIERDYHYTWWGWERIDKT</sequence>
<name>A0ABS5VUN3_9BACT</name>
<evidence type="ECO:0000313" key="1">
    <source>
        <dbReference type="EMBL" id="MBT1705137.1"/>
    </source>
</evidence>
<reference evidence="1 2" key="1">
    <citation type="submission" date="2021-05" db="EMBL/GenBank/DDBJ databases">
        <title>A Polyphasic approach of four new species of the genus Ohtaekwangia: Ohtaekwangia histidinii sp. nov., Ohtaekwangia cretensis sp. nov., Ohtaekwangia indiensis sp. nov., Ohtaekwangia reichenbachii sp. nov. from diverse environment.</title>
        <authorList>
            <person name="Octaviana S."/>
        </authorList>
    </citation>
    <scope>NUCLEOTIDE SEQUENCE [LARGE SCALE GENOMIC DNA]</scope>
    <source>
        <strain evidence="1 2">PWU20</strain>
    </source>
</reference>
<comment type="caution">
    <text evidence="1">The sequence shown here is derived from an EMBL/GenBank/DDBJ whole genome shotgun (WGS) entry which is preliminary data.</text>
</comment>
<gene>
    <name evidence="1" type="ORF">KK060_17725</name>
</gene>
<accession>A0ABS5VUN3</accession>
<proteinExistence type="predicted"/>
<evidence type="ECO:0000313" key="2">
    <source>
        <dbReference type="Proteomes" id="UP000772618"/>
    </source>
</evidence>
<dbReference type="EMBL" id="JAHESD010000047">
    <property type="protein sequence ID" value="MBT1705137.1"/>
    <property type="molecule type" value="Genomic_DNA"/>
</dbReference>